<evidence type="ECO:0000313" key="3">
    <source>
        <dbReference type="Proteomes" id="UP000218231"/>
    </source>
</evidence>
<dbReference type="Pfam" id="PF01359">
    <property type="entry name" value="Transposase_1"/>
    <property type="match status" value="1"/>
</dbReference>
<sequence>MRAGSSATTMHDTPSGSHATQSHQRSRNRTPPMQKHFLPVWWNAKGSIYYELLPASRTVTATIYVDQLQKLVGTIQEKRPRRSVVHLLHDNARLHIASNTHQKTTKLGRHPVTYSSYSPGLALPDYHLFRPLKLHLREKKIDKDDDLKTAVDDFFAS</sequence>
<name>A0A2A2LQZ9_9BILA</name>
<dbReference type="InterPro" id="IPR052709">
    <property type="entry name" value="Transposase-MT_Hybrid"/>
</dbReference>
<organism evidence="2 3">
    <name type="scientific">Diploscapter pachys</name>
    <dbReference type="NCBI Taxonomy" id="2018661"/>
    <lineage>
        <taxon>Eukaryota</taxon>
        <taxon>Metazoa</taxon>
        <taxon>Ecdysozoa</taxon>
        <taxon>Nematoda</taxon>
        <taxon>Chromadorea</taxon>
        <taxon>Rhabditida</taxon>
        <taxon>Rhabditina</taxon>
        <taxon>Rhabditomorpha</taxon>
        <taxon>Rhabditoidea</taxon>
        <taxon>Rhabditidae</taxon>
        <taxon>Diploscapter</taxon>
    </lineage>
</organism>
<dbReference type="PANTHER" id="PTHR46060:SF1">
    <property type="entry name" value="MARINER MOS1 TRANSPOSASE-LIKE PROTEIN"/>
    <property type="match status" value="1"/>
</dbReference>
<dbReference type="Gene3D" id="3.30.420.10">
    <property type="entry name" value="Ribonuclease H-like superfamily/Ribonuclease H"/>
    <property type="match status" value="1"/>
</dbReference>
<comment type="caution">
    <text evidence="2">The sequence shown here is derived from an EMBL/GenBank/DDBJ whole genome shotgun (WGS) entry which is preliminary data.</text>
</comment>
<dbReference type="EMBL" id="LIAE01006519">
    <property type="protein sequence ID" value="PAV88455.1"/>
    <property type="molecule type" value="Genomic_DNA"/>
</dbReference>
<dbReference type="STRING" id="2018661.A0A2A2LQZ9"/>
<evidence type="ECO:0000313" key="2">
    <source>
        <dbReference type="EMBL" id="PAV88455.1"/>
    </source>
</evidence>
<dbReference type="AlphaFoldDB" id="A0A2A2LQZ9"/>
<gene>
    <name evidence="2" type="ORF">WR25_06028</name>
</gene>
<dbReference type="GO" id="GO:0003676">
    <property type="term" value="F:nucleic acid binding"/>
    <property type="evidence" value="ECO:0007669"/>
    <property type="project" value="InterPro"/>
</dbReference>
<evidence type="ECO:0008006" key="4">
    <source>
        <dbReference type="Google" id="ProtNLM"/>
    </source>
</evidence>
<accession>A0A2A2LQZ9</accession>
<proteinExistence type="predicted"/>
<feature type="compositionally biased region" description="Polar residues" evidence="1">
    <location>
        <begin position="1"/>
        <end position="23"/>
    </location>
</feature>
<protein>
    <recommendedName>
        <fullName evidence="4">Tc1-like transposase DDE domain-containing protein</fullName>
    </recommendedName>
</protein>
<reference evidence="2 3" key="1">
    <citation type="journal article" date="2017" name="Curr. Biol.">
        <title>Genome architecture and evolution of a unichromosomal asexual nematode.</title>
        <authorList>
            <person name="Fradin H."/>
            <person name="Zegar C."/>
            <person name="Gutwein M."/>
            <person name="Lucas J."/>
            <person name="Kovtun M."/>
            <person name="Corcoran D."/>
            <person name="Baugh L.R."/>
            <person name="Kiontke K."/>
            <person name="Gunsalus K."/>
            <person name="Fitch D.H."/>
            <person name="Piano F."/>
        </authorList>
    </citation>
    <scope>NUCLEOTIDE SEQUENCE [LARGE SCALE GENOMIC DNA]</scope>
    <source>
        <strain evidence="2">PF1309</strain>
    </source>
</reference>
<dbReference type="OrthoDB" id="9970333at2759"/>
<dbReference type="InterPro" id="IPR036397">
    <property type="entry name" value="RNaseH_sf"/>
</dbReference>
<dbReference type="PANTHER" id="PTHR46060">
    <property type="entry name" value="MARINER MOS1 TRANSPOSASE-LIKE PROTEIN"/>
    <property type="match status" value="1"/>
</dbReference>
<keyword evidence="3" id="KW-1185">Reference proteome</keyword>
<evidence type="ECO:0000256" key="1">
    <source>
        <dbReference type="SAM" id="MobiDB-lite"/>
    </source>
</evidence>
<feature type="region of interest" description="Disordered" evidence="1">
    <location>
        <begin position="1"/>
        <end position="32"/>
    </location>
</feature>
<dbReference type="Proteomes" id="UP000218231">
    <property type="component" value="Unassembled WGS sequence"/>
</dbReference>
<dbReference type="InterPro" id="IPR001888">
    <property type="entry name" value="Transposase_1"/>
</dbReference>